<organism evidence="1 2">
    <name type="scientific">Paenibacillus rhizophilus</name>
    <dbReference type="NCBI Taxonomy" id="1850366"/>
    <lineage>
        <taxon>Bacteria</taxon>
        <taxon>Bacillati</taxon>
        <taxon>Bacillota</taxon>
        <taxon>Bacilli</taxon>
        <taxon>Bacillales</taxon>
        <taxon>Paenibacillaceae</taxon>
        <taxon>Paenibacillus</taxon>
    </lineage>
</organism>
<reference evidence="1 2" key="1">
    <citation type="submission" date="2018-11" db="EMBL/GenBank/DDBJ databases">
        <title>Genome sequence of strain 7197.</title>
        <authorList>
            <person name="Gao J."/>
            <person name="Sun J."/>
        </authorList>
    </citation>
    <scope>NUCLEOTIDE SEQUENCE [LARGE SCALE GENOMIC DNA]</scope>
    <source>
        <strain evidence="1 2">7197</strain>
    </source>
</reference>
<dbReference type="Proteomes" id="UP000282529">
    <property type="component" value="Unassembled WGS sequence"/>
</dbReference>
<dbReference type="OrthoDB" id="9837543at2"/>
<evidence type="ECO:0000313" key="1">
    <source>
        <dbReference type="EMBL" id="RQW08840.1"/>
    </source>
</evidence>
<proteinExistence type="predicted"/>
<name>A0A3N9P0Q5_9BACL</name>
<comment type="caution">
    <text evidence="1">The sequence shown here is derived from an EMBL/GenBank/DDBJ whole genome shotgun (WGS) entry which is preliminary data.</text>
</comment>
<dbReference type="InterPro" id="IPR036388">
    <property type="entry name" value="WH-like_DNA-bd_sf"/>
</dbReference>
<gene>
    <name evidence="1" type="ORF">EH198_20830</name>
</gene>
<dbReference type="Gene3D" id="1.10.10.10">
    <property type="entry name" value="Winged helix-like DNA-binding domain superfamily/Winged helix DNA-binding domain"/>
    <property type="match status" value="1"/>
</dbReference>
<dbReference type="InterPro" id="IPR036390">
    <property type="entry name" value="WH_DNA-bd_sf"/>
</dbReference>
<evidence type="ECO:0000313" key="2">
    <source>
        <dbReference type="Proteomes" id="UP000282529"/>
    </source>
</evidence>
<dbReference type="EMBL" id="RQPI01000017">
    <property type="protein sequence ID" value="RQW08840.1"/>
    <property type="molecule type" value="Genomic_DNA"/>
</dbReference>
<accession>A0A3N9P0Q5</accession>
<keyword evidence="2" id="KW-1185">Reference proteome</keyword>
<dbReference type="AlphaFoldDB" id="A0A3N9P0Q5"/>
<sequence>MMNKENGHKSRAVRKRQEALVDLILGGKYYSQQAILDALKEREKNLDEEFGISQSTLSRDLQVLEIDKSSEGFYVVSPNLEEDRRGAALDGLLALANAKAHHPIDFTCITCDEGYEKLVAKGIRGKYKEKVLATICDAGKVLIVHSPSEGENFGDDINKIFAKG</sequence>
<protein>
    <submittedName>
        <fullName evidence="1">Uncharacterized protein</fullName>
    </submittedName>
</protein>
<dbReference type="SUPFAM" id="SSF46785">
    <property type="entry name" value="Winged helix' DNA-binding domain"/>
    <property type="match status" value="1"/>
</dbReference>